<keyword evidence="1" id="KW-0812">Transmembrane</keyword>
<organism evidence="2">
    <name type="scientific">marine metagenome</name>
    <dbReference type="NCBI Taxonomy" id="408172"/>
    <lineage>
        <taxon>unclassified sequences</taxon>
        <taxon>metagenomes</taxon>
        <taxon>ecological metagenomes</taxon>
    </lineage>
</organism>
<protein>
    <submittedName>
        <fullName evidence="2">Uncharacterized protein</fullName>
    </submittedName>
</protein>
<reference evidence="2" key="1">
    <citation type="submission" date="2018-05" db="EMBL/GenBank/DDBJ databases">
        <authorList>
            <person name="Lanie J.A."/>
            <person name="Ng W.-L."/>
            <person name="Kazmierczak K.M."/>
            <person name="Andrzejewski T.M."/>
            <person name="Davidsen T.M."/>
            <person name="Wayne K.J."/>
            <person name="Tettelin H."/>
            <person name="Glass J.I."/>
            <person name="Rusch D."/>
            <person name="Podicherti R."/>
            <person name="Tsui H.-C.T."/>
            <person name="Winkler M.E."/>
        </authorList>
    </citation>
    <scope>NUCLEOTIDE SEQUENCE</scope>
</reference>
<keyword evidence="1" id="KW-1133">Transmembrane helix</keyword>
<keyword evidence="1" id="KW-0472">Membrane</keyword>
<gene>
    <name evidence="2" type="ORF">METZ01_LOCUS407078</name>
</gene>
<proteinExistence type="predicted"/>
<dbReference type="EMBL" id="UINC01157311">
    <property type="protein sequence ID" value="SVD54224.1"/>
    <property type="molecule type" value="Genomic_DNA"/>
</dbReference>
<name>A0A382W6D4_9ZZZZ</name>
<evidence type="ECO:0000256" key="1">
    <source>
        <dbReference type="SAM" id="Phobius"/>
    </source>
</evidence>
<dbReference type="AlphaFoldDB" id="A0A382W6D4"/>
<accession>A0A382W6D4</accession>
<feature type="transmembrane region" description="Helical" evidence="1">
    <location>
        <begin position="12"/>
        <end position="30"/>
    </location>
</feature>
<sequence length="42" mass="4703">MDKLKENIIDAIKIAGMLFFLIILIGTLVWPGGVETLINLFQ</sequence>
<evidence type="ECO:0000313" key="2">
    <source>
        <dbReference type="EMBL" id="SVD54224.1"/>
    </source>
</evidence>